<evidence type="ECO:0000256" key="1">
    <source>
        <dbReference type="SAM" id="MobiDB-lite"/>
    </source>
</evidence>
<accession>A0AAD8E8N1</accession>
<dbReference type="Proteomes" id="UP001233999">
    <property type="component" value="Unassembled WGS sequence"/>
</dbReference>
<protein>
    <submittedName>
        <fullName evidence="2">Uncharacterized protein</fullName>
    </submittedName>
</protein>
<feature type="compositionally biased region" description="Polar residues" evidence="1">
    <location>
        <begin position="42"/>
        <end position="51"/>
    </location>
</feature>
<organism evidence="2 3">
    <name type="scientific">Diploptera punctata</name>
    <name type="common">Pacific beetle cockroach</name>
    <dbReference type="NCBI Taxonomy" id="6984"/>
    <lineage>
        <taxon>Eukaryota</taxon>
        <taxon>Metazoa</taxon>
        <taxon>Ecdysozoa</taxon>
        <taxon>Arthropoda</taxon>
        <taxon>Hexapoda</taxon>
        <taxon>Insecta</taxon>
        <taxon>Pterygota</taxon>
        <taxon>Neoptera</taxon>
        <taxon>Polyneoptera</taxon>
        <taxon>Dictyoptera</taxon>
        <taxon>Blattodea</taxon>
        <taxon>Blaberoidea</taxon>
        <taxon>Blaberidae</taxon>
        <taxon>Diplopterinae</taxon>
        <taxon>Diploptera</taxon>
    </lineage>
</organism>
<keyword evidence="3" id="KW-1185">Reference proteome</keyword>
<gene>
    <name evidence="2" type="ORF">L9F63_024099</name>
</gene>
<dbReference type="AlphaFoldDB" id="A0AAD8E8N1"/>
<feature type="non-terminal residue" evidence="2">
    <location>
        <position position="1"/>
    </location>
</feature>
<name>A0AAD8E8N1_DIPPU</name>
<feature type="region of interest" description="Disordered" evidence="1">
    <location>
        <begin position="1"/>
        <end position="51"/>
    </location>
</feature>
<evidence type="ECO:0000313" key="3">
    <source>
        <dbReference type="Proteomes" id="UP001233999"/>
    </source>
</evidence>
<feature type="compositionally biased region" description="Polar residues" evidence="1">
    <location>
        <begin position="8"/>
        <end position="33"/>
    </location>
</feature>
<proteinExistence type="predicted"/>
<reference evidence="2" key="1">
    <citation type="journal article" date="2023" name="IScience">
        <title>Live-bearing cockroach genome reveals convergent evolutionary mechanisms linked to viviparity in insects and beyond.</title>
        <authorList>
            <person name="Fouks B."/>
            <person name="Harrison M.C."/>
            <person name="Mikhailova A.A."/>
            <person name="Marchal E."/>
            <person name="English S."/>
            <person name="Carruthers M."/>
            <person name="Jennings E.C."/>
            <person name="Chiamaka E.L."/>
            <person name="Frigard R.A."/>
            <person name="Pippel M."/>
            <person name="Attardo G.M."/>
            <person name="Benoit J.B."/>
            <person name="Bornberg-Bauer E."/>
            <person name="Tobe S.S."/>
        </authorList>
    </citation>
    <scope>NUCLEOTIDE SEQUENCE</scope>
    <source>
        <strain evidence="2">Stay&amp;Tobe</strain>
    </source>
</reference>
<sequence>NKKKERQTTMQTSLNSSKMQSSIQQNFIKSTPDGNVIDGDSNDSNENPVVI</sequence>
<comment type="caution">
    <text evidence="2">The sequence shown here is derived from an EMBL/GenBank/DDBJ whole genome shotgun (WGS) entry which is preliminary data.</text>
</comment>
<evidence type="ECO:0000313" key="2">
    <source>
        <dbReference type="EMBL" id="KAJ9580722.1"/>
    </source>
</evidence>
<dbReference type="EMBL" id="JASPKZ010008184">
    <property type="protein sequence ID" value="KAJ9580722.1"/>
    <property type="molecule type" value="Genomic_DNA"/>
</dbReference>
<feature type="non-terminal residue" evidence="2">
    <location>
        <position position="51"/>
    </location>
</feature>
<reference evidence="2" key="2">
    <citation type="submission" date="2023-05" db="EMBL/GenBank/DDBJ databases">
        <authorList>
            <person name="Fouks B."/>
        </authorList>
    </citation>
    <scope>NUCLEOTIDE SEQUENCE</scope>
    <source>
        <strain evidence="2">Stay&amp;Tobe</strain>
        <tissue evidence="2">Testes</tissue>
    </source>
</reference>